<evidence type="ECO:0000313" key="3">
    <source>
        <dbReference type="Proteomes" id="UP000071561"/>
    </source>
</evidence>
<feature type="chain" id="PRO_5007280242" description="Lipoprotein" evidence="1">
    <location>
        <begin position="21"/>
        <end position="111"/>
    </location>
</feature>
<dbReference type="Proteomes" id="UP000071561">
    <property type="component" value="Chromosome"/>
</dbReference>
<protein>
    <recommendedName>
        <fullName evidence="4">Lipoprotein</fullName>
    </recommendedName>
</protein>
<gene>
    <name evidence="2" type="ORF">AY601_0987</name>
</gene>
<dbReference type="EMBL" id="CP014504">
    <property type="protein sequence ID" value="AMP97922.1"/>
    <property type="molecule type" value="Genomic_DNA"/>
</dbReference>
<dbReference type="PROSITE" id="PS51257">
    <property type="entry name" value="PROKAR_LIPOPROTEIN"/>
    <property type="match status" value="1"/>
</dbReference>
<evidence type="ECO:0000256" key="1">
    <source>
        <dbReference type="SAM" id="SignalP"/>
    </source>
</evidence>
<sequence length="111" mass="12720" precursor="true">MNKLAALLLICFLLSSCVKTNDGPDSDYRFEVSCDNCVISIKNGFNVQTYNVSGYRSIPFNHNLPVINVSLYTNNNRDYTTIKFLGSGYNRILFDDDLYYDDPTTYIDFNL</sequence>
<proteinExistence type="predicted"/>
<feature type="signal peptide" evidence="1">
    <location>
        <begin position="1"/>
        <end position="20"/>
    </location>
</feature>
<keyword evidence="1" id="KW-0732">Signal</keyword>
<name>A0A127V949_9SPHI</name>
<organism evidence="2 3">
    <name type="scientific">Pedobacter cryoconitis</name>
    <dbReference type="NCBI Taxonomy" id="188932"/>
    <lineage>
        <taxon>Bacteria</taxon>
        <taxon>Pseudomonadati</taxon>
        <taxon>Bacteroidota</taxon>
        <taxon>Sphingobacteriia</taxon>
        <taxon>Sphingobacteriales</taxon>
        <taxon>Sphingobacteriaceae</taxon>
        <taxon>Pedobacter</taxon>
    </lineage>
</organism>
<dbReference type="KEGG" id="pcm:AY601_0987"/>
<dbReference type="PATRIC" id="fig|188932.3.peg.1019"/>
<keyword evidence="3" id="KW-1185">Reference proteome</keyword>
<dbReference type="RefSeq" id="WP_068397269.1">
    <property type="nucleotide sequence ID" value="NZ_CP014504.1"/>
</dbReference>
<evidence type="ECO:0008006" key="4">
    <source>
        <dbReference type="Google" id="ProtNLM"/>
    </source>
</evidence>
<dbReference type="OrthoDB" id="770158at2"/>
<dbReference type="AlphaFoldDB" id="A0A127V949"/>
<accession>A0A127V949</accession>
<evidence type="ECO:0000313" key="2">
    <source>
        <dbReference type="EMBL" id="AMP97922.1"/>
    </source>
</evidence>
<reference evidence="2 3" key="1">
    <citation type="submission" date="2016-03" db="EMBL/GenBank/DDBJ databases">
        <title>Complete genome sequence of Pedobacter cryoconitis PAMC 27485.</title>
        <authorList>
            <person name="Lee J."/>
            <person name="Kim O.-S."/>
        </authorList>
    </citation>
    <scope>NUCLEOTIDE SEQUENCE [LARGE SCALE GENOMIC DNA]</scope>
    <source>
        <strain evidence="2 3">PAMC 27485</strain>
    </source>
</reference>